<feature type="domain" description="Rcc01698-like C-terminal" evidence="3">
    <location>
        <begin position="550"/>
        <end position="643"/>
    </location>
</feature>
<accession>A0A7C5R3W7</accession>
<feature type="non-terminal residue" evidence="4">
    <location>
        <position position="1"/>
    </location>
</feature>
<dbReference type="Pfam" id="PF13547">
    <property type="entry name" value="GTA_TIM"/>
    <property type="match status" value="1"/>
</dbReference>
<dbReference type="InterPro" id="IPR025195">
    <property type="entry name" value="GTA_TIM_dom"/>
</dbReference>
<evidence type="ECO:0008006" key="5">
    <source>
        <dbReference type="Google" id="ProtNLM"/>
    </source>
</evidence>
<organism evidence="4">
    <name type="scientific">Hellea balneolensis</name>
    <dbReference type="NCBI Taxonomy" id="287478"/>
    <lineage>
        <taxon>Bacteria</taxon>
        <taxon>Pseudomonadati</taxon>
        <taxon>Pseudomonadota</taxon>
        <taxon>Alphaproteobacteria</taxon>
        <taxon>Maricaulales</taxon>
        <taxon>Robiginitomaculaceae</taxon>
        <taxon>Hellea</taxon>
    </lineage>
</organism>
<dbReference type="Pfam" id="PF23666">
    <property type="entry name" value="Rcc01698_C"/>
    <property type="match status" value="1"/>
</dbReference>
<evidence type="ECO:0000259" key="3">
    <source>
        <dbReference type="Pfam" id="PF23666"/>
    </source>
</evidence>
<dbReference type="AlphaFoldDB" id="A0A7C5R3W7"/>
<dbReference type="EMBL" id="DRMJ01000186">
    <property type="protein sequence ID" value="HHL42706.1"/>
    <property type="molecule type" value="Genomic_DNA"/>
</dbReference>
<feature type="domain" description="Tip attachment protein J" evidence="2">
    <location>
        <begin position="300"/>
        <end position="456"/>
    </location>
</feature>
<dbReference type="Gene3D" id="3.20.20.80">
    <property type="entry name" value="Glycosidases"/>
    <property type="match status" value="1"/>
</dbReference>
<protein>
    <recommendedName>
        <fullName evidence="5">Host specificity protein</fullName>
    </recommendedName>
</protein>
<evidence type="ECO:0000259" key="2">
    <source>
        <dbReference type="Pfam" id="PF13550"/>
    </source>
</evidence>
<feature type="domain" description="GTA TIM-barrel-like" evidence="1">
    <location>
        <begin position="1"/>
        <end position="241"/>
    </location>
</feature>
<reference evidence="4" key="1">
    <citation type="journal article" date="2020" name="mSystems">
        <title>Genome- and Community-Level Interaction Insights into Carbon Utilization and Element Cycling Functions of Hydrothermarchaeota in Hydrothermal Sediment.</title>
        <authorList>
            <person name="Zhou Z."/>
            <person name="Liu Y."/>
            <person name="Xu W."/>
            <person name="Pan J."/>
            <person name="Luo Z.H."/>
            <person name="Li M."/>
        </authorList>
    </citation>
    <scope>NUCLEOTIDE SEQUENCE [LARGE SCALE GENOMIC DNA]</scope>
    <source>
        <strain evidence="4">HyVt-485</strain>
    </source>
</reference>
<dbReference type="InterPro" id="IPR032876">
    <property type="entry name" value="J_dom"/>
</dbReference>
<dbReference type="CDD" id="cd19607">
    <property type="entry name" value="GTA_TIM-barrel-like"/>
    <property type="match status" value="1"/>
</dbReference>
<gene>
    <name evidence="4" type="ORF">ENJ42_03745</name>
</gene>
<dbReference type="InterPro" id="IPR056490">
    <property type="entry name" value="Rcc01698_C"/>
</dbReference>
<name>A0A7C5R3W7_9PROT</name>
<proteinExistence type="predicted"/>
<evidence type="ECO:0000259" key="1">
    <source>
        <dbReference type="Pfam" id="PF13547"/>
    </source>
</evidence>
<evidence type="ECO:0000313" key="4">
    <source>
        <dbReference type="EMBL" id="HHL42706.1"/>
    </source>
</evidence>
<sequence>VLGAGTKLSYAADWSEYFGHHPDDGTGDVLFHLDPLWAHSAIDAIGVDAYIPLSDWRDGDSHLDAGQYDNIYELAYLQANIQGAEGYDWYYASPADREAQNRSSITDGLAGKPWVFRYKDFYNWWSSPHFNRVNGAEVSNPTPFVPQSKPFWFCEIGCPAIDKGANQPNVFYDPKSSESFVPYFSDGTRNDLIQRRYIEAFLDYYNQPVHNPVSTQYMAPMIDQAWSSIWCWDTRPFPDFPARMDVWADGDNWTTGHWLNGRIGLVALADIIFDLALDSGLENVDVSAVSGMVSGYMVERPMSGRASLSPLLDIYGVDLVETAQGLVFSSSRDTVAPISLSENDLIMNAEGETVVLERLDASDQPLDVRINYIDQQHDYQGASVYARDQFAQSVHILDITAPLVLDKTIGKTLAETRLKNRIIQSQTLRFTVPISAYALECADIITFDSLPGHWQIIELDGQGERRVTARRMDGGETVFIAGGTDPVPPDPPIVVPWISEPAPHVLDLPNILRDVSREGPLVGVELSPWSPGLVESGVGTSVRLIRPVAVGQILHDLPAGPVAVFDHQSLDIHLPGVQLASLPTQVFLNGGNMFALETAGGFEIFQAQFADLTGDETYRLSGLLRGLGGSDHLMMPSAPSGANLYYLSRGWQSLALSPAIRNADIELTFSTDGRTNTQMVSFPYLAEHLRPVSPVSLAAKIEGADIRLSWIRRSRIGGDDWNAPDIVLGETIERYRVEVLENGAPIWSEDISENMCTVPISDLEPFLGPGFSQITFRVAQISEIFGPGTPRTAVILL</sequence>
<dbReference type="Pfam" id="PF13550">
    <property type="entry name" value="Phage-tail_3"/>
    <property type="match status" value="1"/>
</dbReference>
<comment type="caution">
    <text evidence="4">The sequence shown here is derived from an EMBL/GenBank/DDBJ whole genome shotgun (WGS) entry which is preliminary data.</text>
</comment>
<dbReference type="Proteomes" id="UP000885830">
    <property type="component" value="Unassembled WGS sequence"/>
</dbReference>